<sequence length="210" mass="23844">FFLQGSLIRPKVTRSVHFCPNTKKFMERRYADMTSLEAFPTSSVYPTKDEDGNLLETEYGLSSYKDHQTFVIQEIPEKAPTGQLPRSIDVIADADLVDQCKPGDRVQVVGVYRCLPGKKNGFTNVSFRTVLIANNIRLMSKEMEPKVSINDLKKIRSFSRQRNMDVFETLARSIAPSIYGHEYIKRAILCMLLGGTEKVLPNGTRLRGYD</sequence>
<dbReference type="Proteomes" id="UP000681720">
    <property type="component" value="Unassembled WGS sequence"/>
</dbReference>
<gene>
    <name evidence="13" type="ORF">GIL414_LOCUS77244</name>
</gene>
<dbReference type="InterPro" id="IPR027417">
    <property type="entry name" value="P-loop_NTPase"/>
</dbReference>
<dbReference type="InterPro" id="IPR033762">
    <property type="entry name" value="MCM_OB"/>
</dbReference>
<keyword evidence="7 11" id="KW-0067">ATP-binding</keyword>
<evidence type="ECO:0000256" key="5">
    <source>
        <dbReference type="ARBA" id="ARBA00022801"/>
    </source>
</evidence>
<dbReference type="AlphaFoldDB" id="A0A8S3IRL1"/>
<dbReference type="InterPro" id="IPR031327">
    <property type="entry name" value="MCM"/>
</dbReference>
<feature type="non-terminal residue" evidence="13">
    <location>
        <position position="1"/>
    </location>
</feature>
<dbReference type="PRINTS" id="PR01659">
    <property type="entry name" value="MCMPROTEIN3"/>
</dbReference>
<dbReference type="GO" id="GO:0005524">
    <property type="term" value="F:ATP binding"/>
    <property type="evidence" value="ECO:0007669"/>
    <property type="project" value="UniProtKB-UniRule"/>
</dbReference>
<dbReference type="GO" id="GO:0005634">
    <property type="term" value="C:nucleus"/>
    <property type="evidence" value="ECO:0007669"/>
    <property type="project" value="UniProtKB-SubCell"/>
</dbReference>
<comment type="catalytic activity">
    <reaction evidence="10 11">
        <text>ATP + H2O = ADP + phosphate + H(+)</text>
        <dbReference type="Rhea" id="RHEA:13065"/>
        <dbReference type="ChEBI" id="CHEBI:15377"/>
        <dbReference type="ChEBI" id="CHEBI:15378"/>
        <dbReference type="ChEBI" id="CHEBI:30616"/>
        <dbReference type="ChEBI" id="CHEBI:43474"/>
        <dbReference type="ChEBI" id="CHEBI:456216"/>
        <dbReference type="EC" id="3.6.4.12"/>
    </reaction>
</comment>
<evidence type="ECO:0000256" key="4">
    <source>
        <dbReference type="ARBA" id="ARBA00022741"/>
    </source>
</evidence>
<dbReference type="Gene3D" id="2.40.50.140">
    <property type="entry name" value="Nucleic acid-binding proteins"/>
    <property type="match status" value="1"/>
</dbReference>
<dbReference type="Gene3D" id="3.40.50.300">
    <property type="entry name" value="P-loop containing nucleotide triphosphate hydrolases"/>
    <property type="match status" value="1"/>
</dbReference>
<name>A0A8S3IRL1_9BILA</name>
<evidence type="ECO:0000256" key="3">
    <source>
        <dbReference type="ARBA" id="ARBA00022705"/>
    </source>
</evidence>
<comment type="subunit">
    <text evidence="11">Component of the MCM2-7 complex.</text>
</comment>
<evidence type="ECO:0000256" key="10">
    <source>
        <dbReference type="ARBA" id="ARBA00047995"/>
    </source>
</evidence>
<organism evidence="13 14">
    <name type="scientific">Rotaria magnacalcarata</name>
    <dbReference type="NCBI Taxonomy" id="392030"/>
    <lineage>
        <taxon>Eukaryota</taxon>
        <taxon>Metazoa</taxon>
        <taxon>Spiralia</taxon>
        <taxon>Gnathifera</taxon>
        <taxon>Rotifera</taxon>
        <taxon>Eurotatoria</taxon>
        <taxon>Bdelloidea</taxon>
        <taxon>Philodinida</taxon>
        <taxon>Philodinidae</taxon>
        <taxon>Rotaria</taxon>
    </lineage>
</organism>
<dbReference type="GO" id="GO:1902975">
    <property type="term" value="P:mitotic DNA replication initiation"/>
    <property type="evidence" value="ECO:0007669"/>
    <property type="project" value="TreeGrafter"/>
</dbReference>
<dbReference type="EMBL" id="CAJOBJ010347206">
    <property type="protein sequence ID" value="CAF5202981.1"/>
    <property type="molecule type" value="Genomic_DNA"/>
</dbReference>
<dbReference type="GO" id="GO:0000727">
    <property type="term" value="P:double-strand break repair via break-induced replication"/>
    <property type="evidence" value="ECO:0007669"/>
    <property type="project" value="TreeGrafter"/>
</dbReference>
<evidence type="ECO:0000256" key="2">
    <source>
        <dbReference type="ARBA" id="ARBA00008010"/>
    </source>
</evidence>
<evidence type="ECO:0000313" key="14">
    <source>
        <dbReference type="Proteomes" id="UP000681720"/>
    </source>
</evidence>
<evidence type="ECO:0000313" key="13">
    <source>
        <dbReference type="EMBL" id="CAF5202981.1"/>
    </source>
</evidence>
<dbReference type="InterPro" id="IPR001208">
    <property type="entry name" value="MCM_dom"/>
</dbReference>
<evidence type="ECO:0000256" key="6">
    <source>
        <dbReference type="ARBA" id="ARBA00022806"/>
    </source>
</evidence>
<comment type="function">
    <text evidence="11">Acts as component of the MCM2-7 complex (MCM complex) which is the replicative helicase essential for 'once per cell cycle' DNA replication initiation and elongation in eukaryotic cells. The active ATPase sites in the MCM2-7 ring are formed through the interaction surfaces of two neighboring subunits such that a critical structure of a conserved arginine finger motif is provided in trans relative to the ATP-binding site of the Walker A box of the adjacent subunit. The six ATPase active sites, however, are likely to contribute differentially to the complex helicase activity.</text>
</comment>
<evidence type="ECO:0000256" key="7">
    <source>
        <dbReference type="ARBA" id="ARBA00022840"/>
    </source>
</evidence>
<accession>A0A8S3IRL1</accession>
<evidence type="ECO:0000256" key="9">
    <source>
        <dbReference type="ARBA" id="ARBA00023242"/>
    </source>
</evidence>
<dbReference type="Gene3D" id="2.20.28.10">
    <property type="match status" value="1"/>
</dbReference>
<feature type="domain" description="MCM C-terminal AAA(+) ATPase" evidence="12">
    <location>
        <begin position="166"/>
        <end position="208"/>
    </location>
</feature>
<dbReference type="GO" id="GO:0006271">
    <property type="term" value="P:DNA strand elongation involved in DNA replication"/>
    <property type="evidence" value="ECO:0007669"/>
    <property type="project" value="TreeGrafter"/>
</dbReference>
<dbReference type="GO" id="GO:0017116">
    <property type="term" value="F:single-stranded DNA helicase activity"/>
    <property type="evidence" value="ECO:0007669"/>
    <property type="project" value="TreeGrafter"/>
</dbReference>
<dbReference type="FunFam" id="2.20.28.10:FF:000008">
    <property type="entry name" value="DNA helicase"/>
    <property type="match status" value="1"/>
</dbReference>
<dbReference type="PANTHER" id="PTHR11630">
    <property type="entry name" value="DNA REPLICATION LICENSING FACTOR MCM FAMILY MEMBER"/>
    <property type="match status" value="1"/>
</dbReference>
<evidence type="ECO:0000256" key="11">
    <source>
        <dbReference type="RuleBase" id="RU368061"/>
    </source>
</evidence>
<dbReference type="PANTHER" id="PTHR11630:SF46">
    <property type="entry name" value="DNA REPLICATION LICENSING FACTOR MCM3-RELATED"/>
    <property type="match status" value="1"/>
</dbReference>
<dbReference type="SUPFAM" id="SSF50249">
    <property type="entry name" value="Nucleic acid-binding proteins"/>
    <property type="match status" value="1"/>
</dbReference>
<dbReference type="GO" id="GO:0003697">
    <property type="term" value="F:single-stranded DNA binding"/>
    <property type="evidence" value="ECO:0007669"/>
    <property type="project" value="TreeGrafter"/>
</dbReference>
<keyword evidence="4 11" id="KW-0547">Nucleotide-binding</keyword>
<reference evidence="13" key="1">
    <citation type="submission" date="2021-02" db="EMBL/GenBank/DDBJ databases">
        <authorList>
            <person name="Nowell W R."/>
        </authorList>
    </citation>
    <scope>NUCLEOTIDE SEQUENCE</scope>
</reference>
<dbReference type="InterPro" id="IPR012340">
    <property type="entry name" value="NA-bd_OB-fold"/>
</dbReference>
<protein>
    <recommendedName>
        <fullName evidence="11">DNA replication licensing factor MCM3</fullName>
        <ecNumber evidence="11">3.6.4.12</ecNumber>
    </recommendedName>
</protein>
<comment type="subcellular location">
    <subcellularLocation>
        <location evidence="1 11">Nucleus</location>
    </subcellularLocation>
</comment>
<keyword evidence="5 11" id="KW-0378">Hydrolase</keyword>
<evidence type="ECO:0000256" key="8">
    <source>
        <dbReference type="ARBA" id="ARBA00023125"/>
    </source>
</evidence>
<dbReference type="InterPro" id="IPR008046">
    <property type="entry name" value="Mcm3"/>
</dbReference>
<dbReference type="Pfam" id="PF00493">
    <property type="entry name" value="MCM"/>
    <property type="match status" value="1"/>
</dbReference>
<dbReference type="SMART" id="SM00350">
    <property type="entry name" value="MCM"/>
    <property type="match status" value="1"/>
</dbReference>
<evidence type="ECO:0000256" key="1">
    <source>
        <dbReference type="ARBA" id="ARBA00004123"/>
    </source>
</evidence>
<dbReference type="Pfam" id="PF17207">
    <property type="entry name" value="MCM_OB"/>
    <property type="match status" value="1"/>
</dbReference>
<keyword evidence="8 11" id="KW-0238">DNA-binding</keyword>
<comment type="similarity">
    <text evidence="2 11">Belongs to the MCM family.</text>
</comment>
<dbReference type="GO" id="GO:0016787">
    <property type="term" value="F:hydrolase activity"/>
    <property type="evidence" value="ECO:0007669"/>
    <property type="project" value="UniProtKB-KW"/>
</dbReference>
<proteinExistence type="inferred from homology"/>
<keyword evidence="3 11" id="KW-0235">DNA replication</keyword>
<keyword evidence="9 11" id="KW-0539">Nucleus</keyword>
<keyword evidence="6 11" id="KW-0347">Helicase</keyword>
<comment type="caution">
    <text evidence="13">The sequence shown here is derived from an EMBL/GenBank/DDBJ whole genome shotgun (WGS) entry which is preliminary data.</text>
</comment>
<dbReference type="PROSITE" id="PS50051">
    <property type="entry name" value="MCM_2"/>
    <property type="match status" value="1"/>
</dbReference>
<evidence type="ECO:0000259" key="12">
    <source>
        <dbReference type="PROSITE" id="PS50051"/>
    </source>
</evidence>
<dbReference type="EC" id="3.6.4.12" evidence="11"/>
<dbReference type="GO" id="GO:0042555">
    <property type="term" value="C:MCM complex"/>
    <property type="evidence" value="ECO:0007669"/>
    <property type="project" value="UniProtKB-UniRule"/>
</dbReference>